<reference evidence="2" key="1">
    <citation type="journal article" date="2024" name="Proc. Natl. Acad. Sci. U.S.A.">
        <title>Extraordinary preservation of gene collinearity over three hundred million years revealed in homosporous lycophytes.</title>
        <authorList>
            <person name="Li C."/>
            <person name="Wickell D."/>
            <person name="Kuo L.Y."/>
            <person name="Chen X."/>
            <person name="Nie B."/>
            <person name="Liao X."/>
            <person name="Peng D."/>
            <person name="Ji J."/>
            <person name="Jenkins J."/>
            <person name="Williams M."/>
            <person name="Shu S."/>
            <person name="Plott C."/>
            <person name="Barry K."/>
            <person name="Rajasekar S."/>
            <person name="Grimwood J."/>
            <person name="Han X."/>
            <person name="Sun S."/>
            <person name="Hou Z."/>
            <person name="He W."/>
            <person name="Dai G."/>
            <person name="Sun C."/>
            <person name="Schmutz J."/>
            <person name="Leebens-Mack J.H."/>
            <person name="Li F.W."/>
            <person name="Wang L."/>
        </authorList>
    </citation>
    <scope>NUCLEOTIDE SEQUENCE [LARGE SCALE GENOMIC DNA]</scope>
    <source>
        <strain evidence="2">cv. PW_Plant_1</strain>
    </source>
</reference>
<protein>
    <submittedName>
        <fullName evidence="1">Uncharacterized protein</fullName>
    </submittedName>
</protein>
<organism evidence="1 2">
    <name type="scientific">Diphasiastrum complanatum</name>
    <name type="common">Issler's clubmoss</name>
    <name type="synonym">Lycopodium complanatum</name>
    <dbReference type="NCBI Taxonomy" id="34168"/>
    <lineage>
        <taxon>Eukaryota</taxon>
        <taxon>Viridiplantae</taxon>
        <taxon>Streptophyta</taxon>
        <taxon>Embryophyta</taxon>
        <taxon>Tracheophyta</taxon>
        <taxon>Lycopodiopsida</taxon>
        <taxon>Lycopodiales</taxon>
        <taxon>Lycopodiaceae</taxon>
        <taxon>Lycopodioideae</taxon>
        <taxon>Diphasiastrum</taxon>
    </lineage>
</organism>
<evidence type="ECO:0000313" key="1">
    <source>
        <dbReference type="EMBL" id="KAJ7514804.1"/>
    </source>
</evidence>
<gene>
    <name evidence="1" type="ORF">O6H91_23G059800</name>
</gene>
<keyword evidence="2" id="KW-1185">Reference proteome</keyword>
<accession>A0ACC2AB39</accession>
<dbReference type="EMBL" id="CM055114">
    <property type="protein sequence ID" value="KAJ7514804.1"/>
    <property type="molecule type" value="Genomic_DNA"/>
</dbReference>
<proteinExistence type="predicted"/>
<name>A0ACC2AB39_DIPCM</name>
<comment type="caution">
    <text evidence="1">The sequence shown here is derived from an EMBL/GenBank/DDBJ whole genome shotgun (WGS) entry which is preliminary data.</text>
</comment>
<evidence type="ECO:0000313" key="2">
    <source>
        <dbReference type="Proteomes" id="UP001162992"/>
    </source>
</evidence>
<sequence>MASCSSISSVDLQAQVLSCVDRGISSTSNRGHSCQLFLGKMYRFGPGNPSSGVSFLSSFQGASLGNARHRHRKHQCKSKVLKLSSQKASLKDNKSEPEFEQQRTESALDINSSIDRRQLLISSFTAAGLPLISNQSMASPIQPPDLTQCQKADVPGGSSPKCCLPSDPVKATDFQIDASLPMRVRMASHLLDAAYITKYNRAYELMRALPDDDPRSFSQQASVHCAFCQSAYLQKNSNEKLQIHFSWLFYPWHRWYLYFHERILAKMLNDDTFALPFWNWDNQAIFSPLPNVIPAVFIEKPALVDNTRAPSHQPPTLVDLTYSGKPGGLDPEQQRAENNNLMHQELVSGAKTPSLFFGQAYRAGDANAPGPGSVERAPHTAVHLWTGGDMGNFGTAGRDPIFYSHHANVDRLWNVWKSLGGRRKDITDPDWLNAEFVFYDENATLIKVKVGDAVSTEKLRYTYQNVPNPWITHISSPLSISIAGTKPVSSNGVASPAAAEATSLLEEIEEFGEEVEGKFKQLAGSAFQSKVKRPVKDLFRTLKKQITDEELEEVLVIQGVEVPSDKISKFDVFINLPDANDKTSINIPEFAGTFVNVPHLGMAPGMNRKATLRIGIGDKLEQLGIKDVSSIVVTLVPKGQGKDVPIVIKGIKIEYE</sequence>
<dbReference type="Proteomes" id="UP001162992">
    <property type="component" value="Chromosome 23"/>
</dbReference>